<comment type="caution">
    <text evidence="1">The sequence shown here is derived from an EMBL/GenBank/DDBJ whole genome shotgun (WGS) entry which is preliminary data.</text>
</comment>
<dbReference type="EMBL" id="CM042026">
    <property type="protein sequence ID" value="KAI3805173.1"/>
    <property type="molecule type" value="Genomic_DNA"/>
</dbReference>
<keyword evidence="2" id="KW-1185">Reference proteome</keyword>
<reference evidence="1 2" key="2">
    <citation type="journal article" date="2022" name="Mol. Ecol. Resour.">
        <title>The genomes of chicory, endive, great burdock and yacon provide insights into Asteraceae paleo-polyploidization history and plant inulin production.</title>
        <authorList>
            <person name="Fan W."/>
            <person name="Wang S."/>
            <person name="Wang H."/>
            <person name="Wang A."/>
            <person name="Jiang F."/>
            <person name="Liu H."/>
            <person name="Zhao H."/>
            <person name="Xu D."/>
            <person name="Zhang Y."/>
        </authorList>
    </citation>
    <scope>NUCLEOTIDE SEQUENCE [LARGE SCALE GENOMIC DNA]</scope>
    <source>
        <strain evidence="2">cv. Yunnan</strain>
        <tissue evidence="1">Leaves</tissue>
    </source>
</reference>
<sequence length="77" mass="8823">MALCNTLLGKKVADHESFFDIIKDRGEKLLSRVEVTKWAGQMKLCMQYIPGTKMVFPGQKKPQEQAYLIEYLKQSTA</sequence>
<name>A0ACB9ICA6_9ASTR</name>
<gene>
    <name evidence="1" type="ORF">L1987_27291</name>
</gene>
<dbReference type="Proteomes" id="UP001056120">
    <property type="component" value="Linkage Group LG09"/>
</dbReference>
<proteinExistence type="predicted"/>
<organism evidence="1 2">
    <name type="scientific">Smallanthus sonchifolius</name>
    <dbReference type="NCBI Taxonomy" id="185202"/>
    <lineage>
        <taxon>Eukaryota</taxon>
        <taxon>Viridiplantae</taxon>
        <taxon>Streptophyta</taxon>
        <taxon>Embryophyta</taxon>
        <taxon>Tracheophyta</taxon>
        <taxon>Spermatophyta</taxon>
        <taxon>Magnoliopsida</taxon>
        <taxon>eudicotyledons</taxon>
        <taxon>Gunneridae</taxon>
        <taxon>Pentapetalae</taxon>
        <taxon>asterids</taxon>
        <taxon>campanulids</taxon>
        <taxon>Asterales</taxon>
        <taxon>Asteraceae</taxon>
        <taxon>Asteroideae</taxon>
        <taxon>Heliantheae alliance</taxon>
        <taxon>Millerieae</taxon>
        <taxon>Smallanthus</taxon>
    </lineage>
</organism>
<reference evidence="2" key="1">
    <citation type="journal article" date="2022" name="Mol. Ecol. Resour.">
        <title>The genomes of chicory, endive, great burdock and yacon provide insights into Asteraceae palaeo-polyploidization history and plant inulin production.</title>
        <authorList>
            <person name="Fan W."/>
            <person name="Wang S."/>
            <person name="Wang H."/>
            <person name="Wang A."/>
            <person name="Jiang F."/>
            <person name="Liu H."/>
            <person name="Zhao H."/>
            <person name="Xu D."/>
            <person name="Zhang Y."/>
        </authorList>
    </citation>
    <scope>NUCLEOTIDE SEQUENCE [LARGE SCALE GENOMIC DNA]</scope>
    <source>
        <strain evidence="2">cv. Yunnan</strain>
    </source>
</reference>
<protein>
    <submittedName>
        <fullName evidence="1">Uncharacterized protein</fullName>
    </submittedName>
</protein>
<evidence type="ECO:0000313" key="1">
    <source>
        <dbReference type="EMBL" id="KAI3805173.1"/>
    </source>
</evidence>
<evidence type="ECO:0000313" key="2">
    <source>
        <dbReference type="Proteomes" id="UP001056120"/>
    </source>
</evidence>
<accession>A0ACB9ICA6</accession>